<feature type="transmembrane region" description="Helical" evidence="5">
    <location>
        <begin position="20"/>
        <end position="46"/>
    </location>
</feature>
<reference evidence="6 7" key="1">
    <citation type="submission" date="2018-04" db="EMBL/GenBank/DDBJ databases">
        <title>Novel Campyloabacter and Helicobacter Species and Strains.</title>
        <authorList>
            <person name="Mannion A.J."/>
            <person name="Shen Z."/>
            <person name="Fox J.G."/>
        </authorList>
    </citation>
    <scope>NUCLEOTIDE SEQUENCE [LARGE SCALE GENOMIC DNA]</scope>
    <source>
        <strain evidence="6 7">MIT 99-5101</strain>
    </source>
</reference>
<organism evidence="6 7">
    <name type="scientific">Helicobacter ganmani</name>
    <dbReference type="NCBI Taxonomy" id="60246"/>
    <lineage>
        <taxon>Bacteria</taxon>
        <taxon>Pseudomonadati</taxon>
        <taxon>Campylobacterota</taxon>
        <taxon>Epsilonproteobacteria</taxon>
        <taxon>Campylobacterales</taxon>
        <taxon>Helicobacteraceae</taxon>
        <taxon>Helicobacter</taxon>
    </lineage>
</organism>
<keyword evidence="4 5" id="KW-0472">Membrane</keyword>
<evidence type="ECO:0000256" key="4">
    <source>
        <dbReference type="ARBA" id="ARBA00023136"/>
    </source>
</evidence>
<keyword evidence="2 5" id="KW-0812">Transmembrane</keyword>
<dbReference type="InterPro" id="IPR059112">
    <property type="entry name" value="CysZ/EI24"/>
</dbReference>
<dbReference type="OrthoDB" id="5322024at2"/>
<dbReference type="Proteomes" id="UP000256650">
    <property type="component" value="Unassembled WGS sequence"/>
</dbReference>
<accession>A0A3D8IEA4</accession>
<dbReference type="EMBL" id="NXLS01000003">
    <property type="protein sequence ID" value="RDU63430.1"/>
    <property type="molecule type" value="Genomic_DNA"/>
</dbReference>
<dbReference type="Pfam" id="PF07264">
    <property type="entry name" value="EI24"/>
    <property type="match status" value="1"/>
</dbReference>
<evidence type="ECO:0000256" key="1">
    <source>
        <dbReference type="ARBA" id="ARBA00004141"/>
    </source>
</evidence>
<evidence type="ECO:0000313" key="6">
    <source>
        <dbReference type="EMBL" id="RDU63430.1"/>
    </source>
</evidence>
<gene>
    <name evidence="6" type="ORF">CQA43_04000</name>
</gene>
<protein>
    <recommendedName>
        <fullName evidence="8">EI24 domain-containing protein</fullName>
    </recommendedName>
</protein>
<evidence type="ECO:0000313" key="7">
    <source>
        <dbReference type="Proteomes" id="UP000256650"/>
    </source>
</evidence>
<comment type="caution">
    <text evidence="6">The sequence shown here is derived from an EMBL/GenBank/DDBJ whole genome shotgun (WGS) entry which is preliminary data.</text>
</comment>
<evidence type="ECO:0000256" key="2">
    <source>
        <dbReference type="ARBA" id="ARBA00022692"/>
    </source>
</evidence>
<keyword evidence="7" id="KW-1185">Reference proteome</keyword>
<comment type="subcellular location">
    <subcellularLocation>
        <location evidence="1">Membrane</location>
        <topology evidence="1">Multi-pass membrane protein</topology>
    </subcellularLocation>
</comment>
<dbReference type="AlphaFoldDB" id="A0A3D8IEA4"/>
<keyword evidence="3 5" id="KW-1133">Transmembrane helix</keyword>
<name>A0A3D8IEA4_9HELI</name>
<proteinExistence type="predicted"/>
<feature type="transmembrane region" description="Helical" evidence="5">
    <location>
        <begin position="132"/>
        <end position="158"/>
    </location>
</feature>
<feature type="transmembrane region" description="Helical" evidence="5">
    <location>
        <begin position="78"/>
        <end position="111"/>
    </location>
</feature>
<evidence type="ECO:0000256" key="3">
    <source>
        <dbReference type="ARBA" id="ARBA00022989"/>
    </source>
</evidence>
<sequence>MQEQFTQTKHYFALAKKDIFTPYLLGLTFLPLFFALLFIGGIFYFFGNTWYATLYDSLRWDLNLSITWLAWIQSSLDYIIQTTIFIFLVFLFLIFSLLLTLTICSFLAPFVVHFVRNKHYPTCPLEGNTSTLVSLFSLLGVYLLYLLFLVLLLPLYFVPFIGSFVILLPNFWLFSKTLVADVGEGIFEKKELKRIKLEQKSRIRNVVLPLYGLSLIPIIGFFAPVFALTTLAHLFLNLKSNATF</sequence>
<evidence type="ECO:0000256" key="5">
    <source>
        <dbReference type="SAM" id="Phobius"/>
    </source>
</evidence>
<feature type="transmembrane region" description="Helical" evidence="5">
    <location>
        <begin position="208"/>
        <end position="236"/>
    </location>
</feature>
<evidence type="ECO:0008006" key="8">
    <source>
        <dbReference type="Google" id="ProtNLM"/>
    </source>
</evidence>